<name>A0A245ZE48_9SPHN</name>
<evidence type="ECO:0000313" key="1">
    <source>
        <dbReference type="EMBL" id="OWK28022.1"/>
    </source>
</evidence>
<dbReference type="AlphaFoldDB" id="A0A245ZE48"/>
<organism evidence="1 2">
    <name type="scientific">Sphingomonas mucosissima</name>
    <dbReference type="NCBI Taxonomy" id="370959"/>
    <lineage>
        <taxon>Bacteria</taxon>
        <taxon>Pseudomonadati</taxon>
        <taxon>Pseudomonadota</taxon>
        <taxon>Alphaproteobacteria</taxon>
        <taxon>Sphingomonadales</taxon>
        <taxon>Sphingomonadaceae</taxon>
        <taxon>Sphingomonas</taxon>
    </lineage>
</organism>
<evidence type="ECO:0000313" key="2">
    <source>
        <dbReference type="Proteomes" id="UP000197783"/>
    </source>
</evidence>
<reference evidence="1 2" key="1">
    <citation type="submission" date="2017-03" db="EMBL/GenBank/DDBJ databases">
        <title>Genome sequence of Sphingomonas mucosissima DSM 17494.</title>
        <authorList>
            <person name="Poehlein A."/>
            <person name="Wuebbeler J.H."/>
            <person name="Steinbuechel A."/>
            <person name="Daniel R."/>
        </authorList>
    </citation>
    <scope>NUCLEOTIDE SEQUENCE [LARGE SCALE GENOMIC DNA]</scope>
    <source>
        <strain evidence="1 2">DSM 17494</strain>
    </source>
</reference>
<sequence>MRCPLTLVFSQASSNCSPGVVKVSRPVDREAHRWGDRRLDAAGANALNPRDERLAGAALFDGVGAT</sequence>
<keyword evidence="2" id="KW-1185">Reference proteome</keyword>
<gene>
    <name evidence="1" type="ORF">SPMU_32670</name>
</gene>
<protein>
    <submittedName>
        <fullName evidence="1">Uncharacterized protein</fullName>
    </submittedName>
</protein>
<dbReference type="Proteomes" id="UP000197783">
    <property type="component" value="Unassembled WGS sequence"/>
</dbReference>
<accession>A0A245ZE48</accession>
<proteinExistence type="predicted"/>
<comment type="caution">
    <text evidence="1">The sequence shown here is derived from an EMBL/GenBank/DDBJ whole genome shotgun (WGS) entry which is preliminary data.</text>
</comment>
<dbReference type="EMBL" id="NBBJ01000007">
    <property type="protein sequence ID" value="OWK28022.1"/>
    <property type="molecule type" value="Genomic_DNA"/>
</dbReference>